<reference evidence="1 2" key="1">
    <citation type="journal article" date="2021" name="Elife">
        <title>Chloroplast acquisition without the gene transfer in kleptoplastic sea slugs, Plakobranchus ocellatus.</title>
        <authorList>
            <person name="Maeda T."/>
            <person name="Takahashi S."/>
            <person name="Yoshida T."/>
            <person name="Shimamura S."/>
            <person name="Takaki Y."/>
            <person name="Nagai Y."/>
            <person name="Toyoda A."/>
            <person name="Suzuki Y."/>
            <person name="Arimoto A."/>
            <person name="Ishii H."/>
            <person name="Satoh N."/>
            <person name="Nishiyama T."/>
            <person name="Hasebe M."/>
            <person name="Maruyama T."/>
            <person name="Minagawa J."/>
            <person name="Obokata J."/>
            <person name="Shigenobu S."/>
        </authorList>
    </citation>
    <scope>NUCLEOTIDE SEQUENCE [LARGE SCALE GENOMIC DNA]</scope>
</reference>
<evidence type="ECO:0000313" key="1">
    <source>
        <dbReference type="EMBL" id="GFN93175.1"/>
    </source>
</evidence>
<dbReference type="AlphaFoldDB" id="A0AAV3ZEX9"/>
<dbReference type="Proteomes" id="UP000735302">
    <property type="component" value="Unassembled WGS sequence"/>
</dbReference>
<proteinExistence type="predicted"/>
<dbReference type="EMBL" id="BLXT01002312">
    <property type="protein sequence ID" value="GFN93175.1"/>
    <property type="molecule type" value="Genomic_DNA"/>
</dbReference>
<keyword evidence="2" id="KW-1185">Reference proteome</keyword>
<comment type="caution">
    <text evidence="1">The sequence shown here is derived from an EMBL/GenBank/DDBJ whole genome shotgun (WGS) entry which is preliminary data.</text>
</comment>
<name>A0AAV3ZEX9_9GAST</name>
<gene>
    <name evidence="1" type="ORF">PoB_001968100</name>
</gene>
<protein>
    <submittedName>
        <fullName evidence="1">Uncharacterized protein</fullName>
    </submittedName>
</protein>
<sequence length="154" mass="17169">MKKKPELTIDGDKGGPSLTPKNGDLIKASCSAYLGLWTSMTMGVVYKDGVDGWYAHYTFHGYTKMSRTDRRHLIKNLGDFPGLPLLIKLYKRPGNIIVGGETIIAKCEALVATGGTIVWELITSSKKYQWKGGKNQRSQKFTDWVTLIEKESIV</sequence>
<evidence type="ECO:0000313" key="2">
    <source>
        <dbReference type="Proteomes" id="UP000735302"/>
    </source>
</evidence>
<organism evidence="1 2">
    <name type="scientific">Plakobranchus ocellatus</name>
    <dbReference type="NCBI Taxonomy" id="259542"/>
    <lineage>
        <taxon>Eukaryota</taxon>
        <taxon>Metazoa</taxon>
        <taxon>Spiralia</taxon>
        <taxon>Lophotrochozoa</taxon>
        <taxon>Mollusca</taxon>
        <taxon>Gastropoda</taxon>
        <taxon>Heterobranchia</taxon>
        <taxon>Euthyneura</taxon>
        <taxon>Panpulmonata</taxon>
        <taxon>Sacoglossa</taxon>
        <taxon>Placobranchoidea</taxon>
        <taxon>Plakobranchidae</taxon>
        <taxon>Plakobranchus</taxon>
    </lineage>
</organism>
<accession>A0AAV3ZEX9</accession>